<protein>
    <submittedName>
        <fullName evidence="1">Uncharacterized protein</fullName>
    </submittedName>
</protein>
<name>A0A8S5QNR4_9CAUD</name>
<proteinExistence type="predicted"/>
<evidence type="ECO:0000313" key="1">
    <source>
        <dbReference type="EMBL" id="DAE20642.1"/>
    </source>
</evidence>
<reference evidence="1" key="1">
    <citation type="journal article" date="2021" name="Proc. Natl. Acad. Sci. U.S.A.">
        <title>A Catalog of Tens of Thousands of Viruses from Human Metagenomes Reveals Hidden Associations with Chronic Diseases.</title>
        <authorList>
            <person name="Tisza M.J."/>
            <person name="Buck C.B."/>
        </authorList>
    </citation>
    <scope>NUCLEOTIDE SEQUENCE</scope>
    <source>
        <strain evidence="1">CtJ3t72</strain>
    </source>
</reference>
<organism evidence="1">
    <name type="scientific">Siphoviridae sp. ctJ3t72</name>
    <dbReference type="NCBI Taxonomy" id="2826240"/>
    <lineage>
        <taxon>Viruses</taxon>
        <taxon>Duplodnaviria</taxon>
        <taxon>Heunggongvirae</taxon>
        <taxon>Uroviricota</taxon>
        <taxon>Caudoviricetes</taxon>
    </lineage>
</organism>
<dbReference type="EMBL" id="BK015698">
    <property type="protein sequence ID" value="DAE20642.1"/>
    <property type="molecule type" value="Genomic_DNA"/>
</dbReference>
<accession>A0A8S5QNR4</accession>
<sequence>MKIELTNEQIENICSALETICGMQNYTYVFDDEEHRDHCAALDDFNNAVEKAKEQK</sequence>